<evidence type="ECO:0000313" key="3">
    <source>
        <dbReference type="Proteomes" id="UP000594261"/>
    </source>
</evidence>
<dbReference type="Gramene" id="QL11p045598:mrna">
    <property type="protein sequence ID" value="QL11p045598:mrna"/>
    <property type="gene ID" value="QL11p045598"/>
</dbReference>
<dbReference type="EnsemblPlants" id="QL11p045598:mrna">
    <property type="protein sequence ID" value="QL11p045598:mrna"/>
    <property type="gene ID" value="QL11p045598"/>
</dbReference>
<dbReference type="Pfam" id="PF07814">
    <property type="entry name" value="WAPL"/>
    <property type="match status" value="1"/>
</dbReference>
<dbReference type="Proteomes" id="UP000594261">
    <property type="component" value="Chromosome 11"/>
</dbReference>
<dbReference type="InterPro" id="IPR022771">
    <property type="entry name" value="WAPL_C"/>
</dbReference>
<protein>
    <recommendedName>
        <fullName evidence="1">Wings apart-like protein C-terminal domain-containing protein</fullName>
    </recommendedName>
</protein>
<feature type="domain" description="Wings apart-like protein C-terminal" evidence="1">
    <location>
        <begin position="1"/>
        <end position="47"/>
    </location>
</feature>
<accession>A0A7N2N1V4</accession>
<reference evidence="2" key="2">
    <citation type="submission" date="2021-01" db="UniProtKB">
        <authorList>
            <consortium name="EnsemblPlants"/>
        </authorList>
    </citation>
    <scope>IDENTIFICATION</scope>
</reference>
<dbReference type="EMBL" id="LRBV02000011">
    <property type="status" value="NOT_ANNOTATED_CDS"/>
    <property type="molecule type" value="Genomic_DNA"/>
</dbReference>
<name>A0A7N2N1V4_QUELO</name>
<dbReference type="Gene3D" id="1.25.10.10">
    <property type="entry name" value="Leucine-rich Repeat Variant"/>
    <property type="match status" value="1"/>
</dbReference>
<dbReference type="InParanoid" id="A0A7N2N1V4"/>
<evidence type="ECO:0000313" key="2">
    <source>
        <dbReference type="EnsemblPlants" id="QL11p045598:mrna"/>
    </source>
</evidence>
<dbReference type="PANTHER" id="PTHR36348:SF1">
    <property type="entry name" value="EXPRESSED PROTEIN"/>
    <property type="match status" value="1"/>
</dbReference>
<reference evidence="2 3" key="1">
    <citation type="journal article" date="2016" name="G3 (Bethesda)">
        <title>First Draft Assembly and Annotation of the Genome of a California Endemic Oak Quercus lobata Nee (Fagaceae).</title>
        <authorList>
            <person name="Sork V.L."/>
            <person name="Fitz-Gibbon S.T."/>
            <person name="Puiu D."/>
            <person name="Crepeau M."/>
            <person name="Gugger P.F."/>
            <person name="Sherman R."/>
            <person name="Stevens K."/>
            <person name="Langley C.H."/>
            <person name="Pellegrini M."/>
            <person name="Salzberg S.L."/>
        </authorList>
    </citation>
    <scope>NUCLEOTIDE SEQUENCE [LARGE SCALE GENOMIC DNA]</scope>
    <source>
        <strain evidence="2 3">cv. SW786</strain>
    </source>
</reference>
<dbReference type="InterPro" id="IPR011989">
    <property type="entry name" value="ARM-like"/>
</dbReference>
<dbReference type="PANTHER" id="PTHR36348">
    <property type="entry name" value="EXPRESSED PROTEIN"/>
    <property type="match status" value="1"/>
</dbReference>
<proteinExistence type="predicted"/>
<evidence type="ECO:0000259" key="1">
    <source>
        <dbReference type="Pfam" id="PF07814"/>
    </source>
</evidence>
<keyword evidence="3" id="KW-1185">Reference proteome</keyword>
<dbReference type="AlphaFoldDB" id="A0A7N2N1V4"/>
<organism evidence="2 3">
    <name type="scientific">Quercus lobata</name>
    <name type="common">Valley oak</name>
    <dbReference type="NCBI Taxonomy" id="97700"/>
    <lineage>
        <taxon>Eukaryota</taxon>
        <taxon>Viridiplantae</taxon>
        <taxon>Streptophyta</taxon>
        <taxon>Embryophyta</taxon>
        <taxon>Tracheophyta</taxon>
        <taxon>Spermatophyta</taxon>
        <taxon>Magnoliopsida</taxon>
        <taxon>eudicotyledons</taxon>
        <taxon>Gunneridae</taxon>
        <taxon>Pentapetalae</taxon>
        <taxon>rosids</taxon>
        <taxon>fabids</taxon>
        <taxon>Fagales</taxon>
        <taxon>Fagaceae</taxon>
        <taxon>Quercus</taxon>
    </lineage>
</organism>
<sequence>MEAQEFGEMIMEHVDEVNFALDGLRKPQPVRIRRASLLSICATCTAETPLADSRRNLIYAASQGAEEAFKKTVEVDRLMDTLRDANPNQLQKLVVENVLAFNEGFWIHLAARTDTCKSEDDKACLFT</sequence>